<name>A0A101FFZ3_9THEO</name>
<comment type="caution">
    <text evidence="1">The sequence shown here is derived from an EMBL/GenBank/DDBJ whole genome shotgun (WGS) entry which is preliminary data.</text>
</comment>
<evidence type="ECO:0000313" key="2">
    <source>
        <dbReference type="Proteomes" id="UP000053326"/>
    </source>
</evidence>
<feature type="non-terminal residue" evidence="1">
    <location>
        <position position="42"/>
    </location>
</feature>
<sequence length="42" mass="4708">MHYLGENWAGITTSAGAKRLGTIEGQIQHNVARRMKRLGAKW</sequence>
<evidence type="ECO:0000313" key="1">
    <source>
        <dbReference type="EMBL" id="KUK36343.1"/>
    </source>
</evidence>
<gene>
    <name evidence="1" type="ORF">XD66_0954</name>
</gene>
<accession>A0A101FFZ3</accession>
<protein>
    <submittedName>
        <fullName evidence="1">Uncharacterized protein</fullName>
    </submittedName>
</protein>
<organism evidence="1 2">
    <name type="scientific">Thermacetogenium phaeum</name>
    <dbReference type="NCBI Taxonomy" id="85874"/>
    <lineage>
        <taxon>Bacteria</taxon>
        <taxon>Bacillati</taxon>
        <taxon>Bacillota</taxon>
        <taxon>Clostridia</taxon>
        <taxon>Thermoanaerobacterales</taxon>
        <taxon>Thermoanaerobacteraceae</taxon>
        <taxon>Thermacetogenium</taxon>
    </lineage>
</organism>
<dbReference type="Proteomes" id="UP000053326">
    <property type="component" value="Unassembled WGS sequence"/>
</dbReference>
<dbReference type="EMBL" id="LGFO01000113">
    <property type="protein sequence ID" value="KUK36343.1"/>
    <property type="molecule type" value="Genomic_DNA"/>
</dbReference>
<proteinExistence type="predicted"/>
<reference evidence="2" key="1">
    <citation type="journal article" date="2015" name="MBio">
        <title>Genome-Resolved Metagenomic Analysis Reveals Roles for Candidate Phyla and Other Microbial Community Members in Biogeochemical Transformations in Oil Reservoirs.</title>
        <authorList>
            <person name="Hu P."/>
            <person name="Tom L."/>
            <person name="Singh A."/>
            <person name="Thomas B.C."/>
            <person name="Baker B.J."/>
            <person name="Piceno Y.M."/>
            <person name="Andersen G.L."/>
            <person name="Banfield J.F."/>
        </authorList>
    </citation>
    <scope>NUCLEOTIDE SEQUENCE [LARGE SCALE GENOMIC DNA]</scope>
</reference>
<dbReference type="AlphaFoldDB" id="A0A101FFZ3"/>